<dbReference type="FunFam" id="3.10.20.90:FF:000347">
    <property type="entry name" value="Autophagy protein 5"/>
    <property type="match status" value="1"/>
</dbReference>
<feature type="binding site" evidence="21">
    <location>
        <position position="153"/>
    </location>
    <ligand>
        <name>a divalent metal cation</name>
        <dbReference type="ChEBI" id="CHEBI:60240"/>
    </ligand>
</feature>
<feature type="compositionally biased region" description="Low complexity" evidence="22">
    <location>
        <begin position="1260"/>
        <end position="1275"/>
    </location>
</feature>
<dbReference type="Gene3D" id="1.10.20.10">
    <property type="entry name" value="Histone, subunit A"/>
    <property type="match status" value="1"/>
</dbReference>
<feature type="domain" description="Autophagy protein ATG5 UblA" evidence="27">
    <location>
        <begin position="573"/>
        <end position="666"/>
    </location>
</feature>
<feature type="region of interest" description="Disordered" evidence="22">
    <location>
        <begin position="1020"/>
        <end position="1039"/>
    </location>
</feature>
<feature type="domain" description="Gcp-like" evidence="23">
    <location>
        <begin position="67"/>
        <end position="420"/>
    </location>
</feature>
<dbReference type="GO" id="GO:0006352">
    <property type="term" value="P:DNA-templated transcription initiation"/>
    <property type="evidence" value="ECO:0007669"/>
    <property type="project" value="InterPro"/>
</dbReference>
<dbReference type="InterPro" id="IPR048318">
    <property type="entry name" value="ATG5_UblB"/>
</dbReference>
<dbReference type="Gene3D" id="3.10.20.90">
    <property type="entry name" value="Phosphatidylinositol 3-kinase Catalytic Subunit, Chain A, domain 1"/>
    <property type="match status" value="1"/>
</dbReference>
<sequence>MPSRTRVRKPDPLPYPTRPYLALGLEGSANKLGAGIVLHKPFDPSAPSSSSSSPSSISSRSVGQVEILSNVRHTYVTPPGSGFQPSDTAKHHKEWIIRVISEAVRRSGLESLAEVDCICYTKGPGMGAPLQSVAIVARTLALMYKKPLVGVNHCVGHIEMGRTITGAHNPVVLYVSGGNTQVIAYSAQRYRIFGETLDIAVGNCLDRFARVIGLSNDPSPGQNIEKEARRGTRLVPLPYTTKGMDVSLAGILSATEAYTRDKRFKPNVDSSADAGLPVGSLANGEVWTGEGGGKHIVNMAEGSAPDAEAQNKGDEEDAAAAPTDPDVDVSQSGVAQLDSSVDNITAADLCFSLQEHIFSMLVEITERAMAHIGSKEVLIVGGVGSNQRLQHMMGVMASERGGSVFATDERFCIDNGIMIAHAGLLSHRMGIDTSLEKSTVTQRFRTDTPNIAWRASLASIEGAFHHAATMSQPPLASSQQQSASAGNYPSASSTPVTISAAASGSASATSTPLLGHGSLSAGSPASNLLSSSPHTGGFASAATSPASIALTAAHSSQPYASPAQSTASFRRLVWEGSVPICVSIDPTDLPPGSDSSVDSTYLVVPRVSYLPLIVDDVKKNLLELALEQPALNSLNDKDIWFEYEGQPLRWHWQIGLLYDFHTANPARTAVAYTSSASSTSGLGSLRPESSTQPSSSSVESALQPPRLPWKIRVRLSKPPTERLHSNAGVESCKTSFMSMIKEADFVRYGSTKKVVNLRKQEQDTLWDGVVAHDYELFWSVAQKLVPNAAIIGTQTGTATATAGRSPIASRAQSLNLGGGAHDERSTTLAQRSFTSQPNESEASLAPSMASTITSTTSSDPPADSGTATPNANNAVRSIPLRFFLPDNAPIVQEPVPPMLEDGRANTLGAVLSALFPLMFPPPPSFSSFQAPSPPLAYALVQGVRMPLDAEIAWLGSAFQGQQGQQPGQQNASAPGQQLANNQMPPGGPQTAAQAAQYKAALIQQQQIQAMRAQALAQQQQQQGQSSAQPQQQPQQQAAQAGNLQALQALVQNNPQGLAALFQAAREGKISPEQLAQLKAFIGAHQQAQQQQGRPPQQQPNQPQQPQQHQQAPQQQAPMNAQLAQQMRPPQPGQPQQPGQPNMQQAQMTAALQQQLQQQQQRNAQNAQPQQPNPALARPPQGAGAPGQPQVPQTEQALLEQFNRIAQPLRMKVQALESALNNPNLKPEERQQCQNALQETRNQQAALAKQIQIVRESFRQQQSQAQAQQAAAAAAAGGKPPTPVQQAAQAQAAGVSAATPQSASPAPAPAPTSAATPATPVPAAAAGPKAGANSAAKPTPKPPAKSKAALKKEKEAKEKEEKEKAAKEAAAKEAKGKGAAAKGKAAASPAPAAGVGAANGAAKPSPAATGGAAGARPGVPVPGPGPAGATATTPTAATLGGTPVTAMSAAAASYANVAIPPVLNVSTSSAPEPYPNPSGPRASMTQGLGVAPVIGTPAILTRPNPTGPGSSDDTALDDLLGLPSRPALATADELLGLPAGDDPSADVASAAVATASAVLSSSAPAASAVQNSNGILTKRKIADLIAELDSTEKLDGAVEDLLLELADEFIDSVTAMACRLAKHRRADKLEVRDVQLHLERNWNLRVPFPGAVPIPPPRTKVAPATTSATAPK</sequence>
<evidence type="ECO:0000256" key="11">
    <source>
        <dbReference type="ARBA" id="ARBA00022843"/>
    </source>
</evidence>
<evidence type="ECO:0000256" key="12">
    <source>
        <dbReference type="ARBA" id="ARBA00023015"/>
    </source>
</evidence>
<evidence type="ECO:0000313" key="29">
    <source>
        <dbReference type="Proteomes" id="UP000019462"/>
    </source>
</evidence>
<evidence type="ECO:0000256" key="13">
    <source>
        <dbReference type="ARBA" id="ARBA00023163"/>
    </source>
</evidence>
<evidence type="ECO:0000256" key="16">
    <source>
        <dbReference type="ARBA" id="ARBA00024770"/>
    </source>
</evidence>
<evidence type="ECO:0000256" key="17">
    <source>
        <dbReference type="ARBA" id="ARBA00030439"/>
    </source>
</evidence>
<feature type="region of interest" description="Disordered" evidence="22">
    <location>
        <begin position="959"/>
        <end position="994"/>
    </location>
</feature>
<comment type="function">
    <text evidence="16">Involved in cytoplasm to vacuole transport (Cvt) and autophagic vesicle formation. Autophagy is essential for maintenance of amino acid levels and protein synthesis under nitrogen starvation. Required for selective autophagic degradation of the nucleus (nucleophagy). Also required for mitophagy, which eliminates defective or superfluous mitochondria in order to fulfill cellular energy requirements and prevent excess ROS production. Conjugation with ATG12, through a ubiquitin-like conjugating system involving ATG7 as an E1-like activating enzyme and ATG10 as an E2-like conjugating enzyme, is essential for its function. The ATG12-ATG5 conjugate acts as an E3-like enzyme which is required for lipidation of ATG8 and ATG8 association to the vesicle membranes.</text>
</comment>
<dbReference type="EC" id="2.3.1.234" evidence="4"/>
<evidence type="ECO:0000256" key="9">
    <source>
        <dbReference type="ARBA" id="ARBA00022694"/>
    </source>
</evidence>
<dbReference type="GO" id="GO:0070461">
    <property type="term" value="C:SAGA-type complex"/>
    <property type="evidence" value="ECO:0007669"/>
    <property type="project" value="UniProtKB-ARBA"/>
</dbReference>
<dbReference type="InterPro" id="IPR042527">
    <property type="entry name" value="Atg5_UblA_dom_sf"/>
</dbReference>
<dbReference type="Pfam" id="PF03847">
    <property type="entry name" value="TFIID_20kDa"/>
    <property type="match status" value="1"/>
</dbReference>
<dbReference type="GO" id="GO:0002949">
    <property type="term" value="P:tRNA threonylcarbamoyladenosine modification"/>
    <property type="evidence" value="ECO:0007669"/>
    <property type="project" value="UniProtKB-UniRule"/>
</dbReference>
<dbReference type="PRINTS" id="PR00789">
    <property type="entry name" value="OSIALOPTASE"/>
</dbReference>
<feature type="compositionally biased region" description="Low complexity" evidence="22">
    <location>
        <begin position="845"/>
        <end position="864"/>
    </location>
</feature>
<dbReference type="Gene3D" id="3.10.20.620">
    <property type="match status" value="1"/>
</dbReference>
<feature type="domain" description="Autophagy protein ATG5 alpha-helical bundle region" evidence="26">
    <location>
        <begin position="730"/>
        <end position="786"/>
    </location>
</feature>
<feature type="binding site" evidence="21">
    <location>
        <begin position="174"/>
        <end position="178"/>
    </location>
    <ligand>
        <name>substrate</name>
    </ligand>
</feature>
<comment type="subunit">
    <text evidence="3">Conjugated with ATG12.</text>
</comment>
<keyword evidence="29" id="KW-1185">Reference proteome</keyword>
<feature type="binding site" evidence="21">
    <location>
        <position position="174"/>
    </location>
    <ligand>
        <name>a divalent metal cation</name>
        <dbReference type="ChEBI" id="CHEBI:60240"/>
    </ligand>
</feature>
<keyword evidence="10 21" id="KW-0479">Metal-binding</keyword>
<feature type="compositionally biased region" description="Low complexity" evidence="22">
    <location>
        <begin position="1283"/>
        <end position="1337"/>
    </location>
</feature>
<dbReference type="InterPro" id="IPR017860">
    <property type="entry name" value="Peptidase_M22_CS"/>
</dbReference>
<reference evidence="28 29" key="1">
    <citation type="journal article" date="2014" name="Genome Announc.">
        <title>Genome sequence of the basidiomycetous fungus Pseudozyma aphidis DSM70725, an efficient producer of biosurfactant mannosylerythritol lipids.</title>
        <authorList>
            <person name="Lorenz S."/>
            <person name="Guenther M."/>
            <person name="Grumaz C."/>
            <person name="Rupp S."/>
            <person name="Zibek S."/>
            <person name="Sohn K."/>
        </authorList>
    </citation>
    <scope>NUCLEOTIDE SEQUENCE [LARGE SCALE GENOMIC DNA]</scope>
    <source>
        <strain evidence="29">ATCC 32657 / CBS 517.83 / DSM 70725 / JCM 10318 / NBRC 10182 / NRRL Y-7954 / St-0401</strain>
    </source>
</reference>
<feature type="binding site" evidence="21">
    <location>
        <position position="157"/>
    </location>
    <ligand>
        <name>a divalent metal cation</name>
        <dbReference type="ChEBI" id="CHEBI:60240"/>
    </ligand>
</feature>
<dbReference type="HAMAP" id="MF_01446">
    <property type="entry name" value="Kae1"/>
    <property type="match status" value="1"/>
</dbReference>
<feature type="compositionally biased region" description="Basic and acidic residues" evidence="22">
    <location>
        <begin position="1349"/>
        <end position="1375"/>
    </location>
</feature>
<dbReference type="GO" id="GO:0061711">
    <property type="term" value="F:tRNA N(6)-L-threonylcarbamoyladenine synthase activity"/>
    <property type="evidence" value="ECO:0007669"/>
    <property type="project" value="UniProtKB-EC"/>
</dbReference>
<evidence type="ECO:0000256" key="5">
    <source>
        <dbReference type="ARBA" id="ARBA00015616"/>
    </source>
</evidence>
<dbReference type="InterPro" id="IPR048939">
    <property type="entry name" value="ATG5_UblA"/>
</dbReference>
<dbReference type="SUPFAM" id="SSF47113">
    <property type="entry name" value="Histone-fold"/>
    <property type="match status" value="1"/>
</dbReference>
<keyword evidence="8 21" id="KW-0808">Transferase</keyword>
<feature type="compositionally biased region" description="Low complexity" evidence="22">
    <location>
        <begin position="1376"/>
        <end position="1417"/>
    </location>
</feature>
<feature type="compositionally biased region" description="Low complexity" evidence="22">
    <location>
        <begin position="678"/>
        <end position="700"/>
    </location>
</feature>
<organism evidence="28 29">
    <name type="scientific">Moesziomyces aphidis</name>
    <name type="common">Pseudozyma aphidis</name>
    <dbReference type="NCBI Taxonomy" id="84754"/>
    <lineage>
        <taxon>Eukaryota</taxon>
        <taxon>Fungi</taxon>
        <taxon>Dikarya</taxon>
        <taxon>Basidiomycota</taxon>
        <taxon>Ustilaginomycotina</taxon>
        <taxon>Ustilaginomycetes</taxon>
        <taxon>Ustilaginales</taxon>
        <taxon>Ustilaginaceae</taxon>
        <taxon>Moesziomyces</taxon>
    </lineage>
</organism>
<evidence type="ECO:0000256" key="6">
    <source>
        <dbReference type="ARBA" id="ARBA00022490"/>
    </source>
</evidence>
<evidence type="ECO:0000256" key="2">
    <source>
        <dbReference type="ARBA" id="ARBA00007530"/>
    </source>
</evidence>
<evidence type="ECO:0000256" key="8">
    <source>
        <dbReference type="ARBA" id="ARBA00022679"/>
    </source>
</evidence>
<evidence type="ECO:0000256" key="18">
    <source>
        <dbReference type="ARBA" id="ARBA00048117"/>
    </source>
</evidence>
<dbReference type="GO" id="GO:0046982">
    <property type="term" value="F:protein heterodimerization activity"/>
    <property type="evidence" value="ECO:0007669"/>
    <property type="project" value="InterPro"/>
</dbReference>
<dbReference type="InterPro" id="IPR043129">
    <property type="entry name" value="ATPase_NBD"/>
</dbReference>
<evidence type="ECO:0000256" key="3">
    <source>
        <dbReference type="ARBA" id="ARBA00011554"/>
    </source>
</evidence>
<evidence type="ECO:0000259" key="25">
    <source>
        <dbReference type="Pfam" id="PF04106"/>
    </source>
</evidence>
<dbReference type="CDD" id="cd07981">
    <property type="entry name" value="HFD_TAF12"/>
    <property type="match status" value="1"/>
</dbReference>
<keyword evidence="9 21" id="KW-0819">tRNA processing</keyword>
<feature type="compositionally biased region" description="Polar residues" evidence="22">
    <location>
        <begin position="1502"/>
        <end position="1512"/>
    </location>
</feature>
<feature type="region of interest" description="Disordered" evidence="22">
    <location>
        <begin position="1082"/>
        <end position="1190"/>
    </location>
</feature>
<feature type="region of interest" description="Disordered" evidence="22">
    <location>
        <begin position="303"/>
        <end position="331"/>
    </location>
</feature>
<feature type="domain" description="Autophagy protein ATG5 UblB" evidence="25">
    <location>
        <begin position="877"/>
        <end position="959"/>
    </location>
</feature>
<keyword evidence="11" id="KW-0832">Ubl conjugation</keyword>
<dbReference type="Gene3D" id="1.10.246.190">
    <property type="entry name" value="Autophagy protein Apg5, helix rich domain"/>
    <property type="match status" value="1"/>
</dbReference>
<keyword evidence="15 21" id="KW-0012">Acyltransferase</keyword>
<dbReference type="GO" id="GO:0005737">
    <property type="term" value="C:cytoplasm"/>
    <property type="evidence" value="ECO:0007669"/>
    <property type="project" value="UniProtKB-SubCell"/>
</dbReference>
<dbReference type="Pfam" id="PF20637">
    <property type="entry name" value="ATG5_HBR"/>
    <property type="match status" value="1"/>
</dbReference>
<evidence type="ECO:0000256" key="20">
    <source>
        <dbReference type="ARBA" id="ARBA00093657"/>
    </source>
</evidence>
<dbReference type="InterPro" id="IPR000905">
    <property type="entry name" value="Gcp-like_dom"/>
</dbReference>
<proteinExistence type="inferred from homology"/>
<evidence type="ECO:0000256" key="7">
    <source>
        <dbReference type="ARBA" id="ARBA00022499"/>
    </source>
</evidence>
<dbReference type="Pfam" id="PF00814">
    <property type="entry name" value="TsaD"/>
    <property type="match status" value="1"/>
</dbReference>
<dbReference type="GO" id="GO:0005669">
    <property type="term" value="C:transcription factor TFIID complex"/>
    <property type="evidence" value="ECO:0007669"/>
    <property type="project" value="InterPro"/>
</dbReference>
<feature type="region of interest" description="Disordered" evidence="22">
    <location>
        <begin position="1467"/>
        <end position="1486"/>
    </location>
</feature>
<dbReference type="Pfam" id="PF20638">
    <property type="entry name" value="ATG5_UblA"/>
    <property type="match status" value="1"/>
</dbReference>
<feature type="compositionally biased region" description="Low complexity" evidence="22">
    <location>
        <begin position="476"/>
        <end position="485"/>
    </location>
</feature>
<feature type="compositionally biased region" description="Polar residues" evidence="22">
    <location>
        <begin position="831"/>
        <end position="841"/>
    </location>
</feature>
<evidence type="ECO:0000256" key="19">
    <source>
        <dbReference type="ARBA" id="ARBA00075089"/>
    </source>
</evidence>
<comment type="caution">
    <text evidence="28">The sequence shown here is derived from an EMBL/GenBank/DDBJ whole genome shotgun (WGS) entry which is preliminary data.</text>
</comment>
<dbReference type="GO" id="GO:0046872">
    <property type="term" value="F:metal ion binding"/>
    <property type="evidence" value="ECO:0007669"/>
    <property type="project" value="UniProtKB-KW"/>
</dbReference>
<evidence type="ECO:0000259" key="24">
    <source>
        <dbReference type="Pfam" id="PF03847"/>
    </source>
</evidence>
<evidence type="ECO:0000256" key="14">
    <source>
        <dbReference type="ARBA" id="ARBA00023242"/>
    </source>
</evidence>
<dbReference type="Pfam" id="PF04106">
    <property type="entry name" value="ATG5_UblB"/>
    <property type="match status" value="1"/>
</dbReference>
<keyword evidence="7" id="KW-1017">Isopeptide bond</keyword>
<keyword evidence="13" id="KW-0804">Transcription</keyword>
<comment type="cofactor">
    <cofactor evidence="21">
        <name>a divalent metal cation</name>
        <dbReference type="ChEBI" id="CHEBI:60240"/>
    </cofactor>
    <text evidence="21">Binds 1 divalent metal cation per subunit.</text>
</comment>
<feature type="region of interest" description="Disordered" evidence="22">
    <location>
        <begin position="831"/>
        <end position="872"/>
    </location>
</feature>
<dbReference type="CDD" id="cd24132">
    <property type="entry name" value="ASKHA_NBD_OSGEP_like_euk"/>
    <property type="match status" value="1"/>
</dbReference>
<comment type="similarity">
    <text evidence="21">Belongs to the KAE1 / TsaD family.</text>
</comment>
<dbReference type="InterPro" id="IPR042526">
    <property type="entry name" value="Atg5_HR"/>
</dbReference>
<dbReference type="Proteomes" id="UP000019462">
    <property type="component" value="Unassembled WGS sequence"/>
</dbReference>
<feature type="binding site" evidence="21">
    <location>
        <position position="225"/>
    </location>
    <ligand>
        <name>substrate</name>
    </ligand>
</feature>
<dbReference type="PANTHER" id="PTHR11735:SF14">
    <property type="entry name" value="TRNA N6-ADENOSINE THREONYLCARBAMOYLTRANSFERASE"/>
    <property type="match status" value="1"/>
</dbReference>
<protein>
    <recommendedName>
        <fullName evidence="5">Autophagy protein 5</fullName>
        <ecNumber evidence="4">2.3.1.234</ecNumber>
    </recommendedName>
    <alternativeName>
        <fullName evidence="17">N6-L-threonylcarbamoyladenine synthase</fullName>
    </alternativeName>
    <alternativeName>
        <fullName evidence="19">TBP-associated factor 12</fullName>
    </alternativeName>
    <alternativeName>
        <fullName evidence="20">Transcription initiation factor TFIID subunit 12</fullName>
    </alternativeName>
</protein>
<dbReference type="InterPro" id="IPR017861">
    <property type="entry name" value="KAE1/TsaD"/>
</dbReference>
<feature type="region of interest" description="Disordered" evidence="22">
    <location>
        <begin position="1260"/>
        <end position="1435"/>
    </location>
</feature>
<dbReference type="InterPro" id="IPR009072">
    <property type="entry name" value="Histone-fold"/>
</dbReference>
<feature type="compositionally biased region" description="Low complexity" evidence="22">
    <location>
        <begin position="1135"/>
        <end position="1190"/>
    </location>
</feature>
<dbReference type="Gene3D" id="3.30.420.40">
    <property type="match status" value="4"/>
</dbReference>
<feature type="region of interest" description="Disordered" evidence="22">
    <location>
        <begin position="471"/>
        <end position="490"/>
    </location>
</feature>
<evidence type="ECO:0000313" key="28">
    <source>
        <dbReference type="EMBL" id="ETS60837.1"/>
    </source>
</evidence>
<comment type="similarity">
    <text evidence="1">Belongs to the ATG5 family.</text>
</comment>
<dbReference type="HOGENOM" id="CLU_002514_0_0_1"/>
<feature type="compositionally biased region" description="Low complexity" evidence="22">
    <location>
        <begin position="1426"/>
        <end position="1435"/>
    </location>
</feature>
<feature type="region of interest" description="Disordered" evidence="22">
    <location>
        <begin position="678"/>
        <end position="703"/>
    </location>
</feature>
<feature type="region of interest" description="Disordered" evidence="22">
    <location>
        <begin position="1495"/>
        <end position="1514"/>
    </location>
</feature>
<keyword evidence="12" id="KW-0805">Transcription regulation</keyword>
<dbReference type="InterPro" id="IPR034680">
    <property type="entry name" value="Kae1_archaea_euk"/>
</dbReference>
<dbReference type="InterPro" id="IPR048940">
    <property type="entry name" value="ATG5_HBR"/>
</dbReference>
<dbReference type="FunFam" id="3.30.420.40:FF:000295">
    <property type="entry name" value="Probable tRNA N6-adenosine threonylcarbamoyltransferase"/>
    <property type="match status" value="1"/>
</dbReference>
<evidence type="ECO:0000256" key="1">
    <source>
        <dbReference type="ARBA" id="ARBA00006910"/>
    </source>
</evidence>
<evidence type="ECO:0000256" key="4">
    <source>
        <dbReference type="ARBA" id="ARBA00012156"/>
    </source>
</evidence>
<evidence type="ECO:0000256" key="22">
    <source>
        <dbReference type="SAM" id="MobiDB-lite"/>
    </source>
</evidence>
<dbReference type="InterPro" id="IPR003228">
    <property type="entry name" value="TFIID_TAF12_dom"/>
</dbReference>
<feature type="binding site" evidence="21">
    <location>
        <position position="414"/>
    </location>
    <ligand>
        <name>a divalent metal cation</name>
        <dbReference type="ChEBI" id="CHEBI:60240"/>
    </ligand>
</feature>
<dbReference type="PANTHER" id="PTHR11735">
    <property type="entry name" value="TRNA N6-ADENOSINE THREONYLCARBAMOYLTRANSFERASE"/>
    <property type="match status" value="1"/>
</dbReference>
<evidence type="ECO:0000259" key="27">
    <source>
        <dbReference type="Pfam" id="PF20638"/>
    </source>
</evidence>
<dbReference type="SUPFAM" id="SSF53067">
    <property type="entry name" value="Actin-like ATPase domain"/>
    <property type="match status" value="1"/>
</dbReference>
<accession>W3VJ60</accession>
<feature type="binding site" evidence="21">
    <location>
        <position position="206"/>
    </location>
    <ligand>
        <name>substrate</name>
    </ligand>
</feature>
<feature type="binding site" evidence="21">
    <location>
        <position position="221"/>
    </location>
    <ligand>
        <name>substrate</name>
    </ligand>
</feature>
<comment type="similarity">
    <text evidence="2">Belongs to the TAF12 family.</text>
</comment>
<dbReference type="FunFam" id="1.10.246.190:FF:000003">
    <property type="entry name" value="Autophagy protein 5"/>
    <property type="match status" value="1"/>
</dbReference>
<dbReference type="EMBL" id="AWNI01000022">
    <property type="protein sequence ID" value="ETS60837.1"/>
    <property type="molecule type" value="Genomic_DNA"/>
</dbReference>
<dbReference type="OrthoDB" id="10254073at2759"/>
<evidence type="ECO:0000256" key="21">
    <source>
        <dbReference type="HAMAP-Rule" id="MF_03180"/>
    </source>
</evidence>
<name>W3VJ60_MOEAP</name>
<evidence type="ECO:0000256" key="10">
    <source>
        <dbReference type="ARBA" id="ARBA00022723"/>
    </source>
</evidence>
<keyword evidence="14 21" id="KW-0539">Nucleus</keyword>
<comment type="subcellular location">
    <subcellularLocation>
        <location evidence="21">Cytoplasm</location>
    </subcellularLocation>
    <subcellularLocation>
        <location evidence="21">Nucleus</location>
    </subcellularLocation>
</comment>
<evidence type="ECO:0000259" key="23">
    <source>
        <dbReference type="Pfam" id="PF00814"/>
    </source>
</evidence>
<feature type="binding site" evidence="21">
    <location>
        <position position="386"/>
    </location>
    <ligand>
        <name>substrate</name>
    </ligand>
</feature>
<dbReference type="FunFam" id="1.10.20.10:FF:000011">
    <property type="entry name" value="Transcription initiation factor TFIID subunit 12"/>
    <property type="match status" value="1"/>
</dbReference>
<dbReference type="PROSITE" id="PS01016">
    <property type="entry name" value="GLYCOPROTEASE"/>
    <property type="match status" value="1"/>
</dbReference>
<gene>
    <name evidence="28" type="ORF">PaG_04751</name>
</gene>
<comment type="catalytic activity">
    <reaction evidence="18 21">
        <text>L-threonylcarbamoyladenylate + adenosine(37) in tRNA = N(6)-L-threonylcarbamoyladenosine(37) in tRNA + AMP + H(+)</text>
        <dbReference type="Rhea" id="RHEA:37059"/>
        <dbReference type="Rhea" id="RHEA-COMP:10162"/>
        <dbReference type="Rhea" id="RHEA-COMP:10163"/>
        <dbReference type="ChEBI" id="CHEBI:15378"/>
        <dbReference type="ChEBI" id="CHEBI:73682"/>
        <dbReference type="ChEBI" id="CHEBI:74411"/>
        <dbReference type="ChEBI" id="CHEBI:74418"/>
        <dbReference type="ChEBI" id="CHEBI:456215"/>
        <dbReference type="EC" id="2.3.1.234"/>
    </reaction>
</comment>
<dbReference type="GO" id="GO:0000408">
    <property type="term" value="C:EKC/KEOPS complex"/>
    <property type="evidence" value="ECO:0007669"/>
    <property type="project" value="InterPro"/>
</dbReference>
<feature type="compositionally biased region" description="Low complexity" evidence="22">
    <location>
        <begin position="1083"/>
        <end position="1127"/>
    </location>
</feature>
<evidence type="ECO:0000256" key="15">
    <source>
        <dbReference type="ARBA" id="ARBA00023315"/>
    </source>
</evidence>
<keyword evidence="6 21" id="KW-0963">Cytoplasm</keyword>
<evidence type="ECO:0000259" key="26">
    <source>
        <dbReference type="Pfam" id="PF20637"/>
    </source>
</evidence>
<feature type="domain" description="Transcription initiation factor TFIID subunit 12" evidence="24">
    <location>
        <begin position="1576"/>
        <end position="1643"/>
    </location>
</feature>